<reference evidence="2 3" key="1">
    <citation type="submission" date="2020-09" db="EMBL/GenBank/DDBJ databases">
        <title>De no assembly of potato wild relative species, Solanum commersonii.</title>
        <authorList>
            <person name="Cho K."/>
        </authorList>
    </citation>
    <scope>NUCLEOTIDE SEQUENCE [LARGE SCALE GENOMIC DNA]</scope>
    <source>
        <strain evidence="2">LZ3.2</strain>
        <tissue evidence="2">Leaf</tissue>
    </source>
</reference>
<evidence type="ECO:0000313" key="2">
    <source>
        <dbReference type="EMBL" id="KAG5572128.1"/>
    </source>
</evidence>
<proteinExistence type="predicted"/>
<evidence type="ECO:0000313" key="3">
    <source>
        <dbReference type="Proteomes" id="UP000824120"/>
    </source>
</evidence>
<feature type="compositionally biased region" description="Polar residues" evidence="1">
    <location>
        <begin position="54"/>
        <end position="69"/>
    </location>
</feature>
<dbReference type="EMBL" id="JACXVP010000012">
    <property type="protein sequence ID" value="KAG5572128.1"/>
    <property type="molecule type" value="Genomic_DNA"/>
</dbReference>
<gene>
    <name evidence="2" type="ORF">H5410_061894</name>
</gene>
<protein>
    <submittedName>
        <fullName evidence="2">Uncharacterized protein</fullName>
    </submittedName>
</protein>
<comment type="caution">
    <text evidence="2">The sequence shown here is derived from an EMBL/GenBank/DDBJ whole genome shotgun (WGS) entry which is preliminary data.</text>
</comment>
<feature type="region of interest" description="Disordered" evidence="1">
    <location>
        <begin position="46"/>
        <end position="69"/>
    </location>
</feature>
<dbReference type="Proteomes" id="UP000824120">
    <property type="component" value="Chromosome 12"/>
</dbReference>
<keyword evidence="3" id="KW-1185">Reference proteome</keyword>
<name>A0A9J5WAL1_SOLCO</name>
<organism evidence="2 3">
    <name type="scientific">Solanum commersonii</name>
    <name type="common">Commerson's wild potato</name>
    <name type="synonym">Commerson's nightshade</name>
    <dbReference type="NCBI Taxonomy" id="4109"/>
    <lineage>
        <taxon>Eukaryota</taxon>
        <taxon>Viridiplantae</taxon>
        <taxon>Streptophyta</taxon>
        <taxon>Embryophyta</taxon>
        <taxon>Tracheophyta</taxon>
        <taxon>Spermatophyta</taxon>
        <taxon>Magnoliopsida</taxon>
        <taxon>eudicotyledons</taxon>
        <taxon>Gunneridae</taxon>
        <taxon>Pentapetalae</taxon>
        <taxon>asterids</taxon>
        <taxon>lamiids</taxon>
        <taxon>Solanales</taxon>
        <taxon>Solanaceae</taxon>
        <taxon>Solanoideae</taxon>
        <taxon>Solaneae</taxon>
        <taxon>Solanum</taxon>
    </lineage>
</organism>
<evidence type="ECO:0000256" key="1">
    <source>
        <dbReference type="SAM" id="MobiDB-lite"/>
    </source>
</evidence>
<sequence length="69" mass="7679">MFESLTFPHLKLLKITPKSVLHGIVSPNDPEREDAEGNHKMTMKQKKAELPSHSAASTNFTERSASAIF</sequence>
<accession>A0A9J5WAL1</accession>
<dbReference type="AlphaFoldDB" id="A0A9J5WAL1"/>